<protein>
    <submittedName>
        <fullName evidence="1">Uncharacterized protein</fullName>
    </submittedName>
</protein>
<evidence type="ECO:0000313" key="1">
    <source>
        <dbReference type="EMBL" id="KAK1367079.1"/>
    </source>
</evidence>
<reference evidence="1" key="2">
    <citation type="submission" date="2023-05" db="EMBL/GenBank/DDBJ databases">
        <authorList>
            <person name="Schelkunov M.I."/>
        </authorList>
    </citation>
    <scope>NUCLEOTIDE SEQUENCE</scope>
    <source>
        <strain evidence="1">Hsosn_3</strain>
        <tissue evidence="1">Leaf</tissue>
    </source>
</reference>
<name>A0AAD8HIU6_9APIA</name>
<sequence length="126" mass="14874">MKESVKHEILNLDWNTKETLHEIWQNCVGDSEDLRELDREFWAYQKVVHCWDWDLLKCPQGHYFYMVAKMGKYVRNILLNNEVQADDDKVYDPDAIEIPFLHSLGFMIAEDPTQVFGSNFMTTQAA</sequence>
<dbReference type="AlphaFoldDB" id="A0AAD8HIU6"/>
<accession>A0AAD8HIU6</accession>
<dbReference type="EMBL" id="JAUIZM010000009">
    <property type="protein sequence ID" value="KAK1367079.1"/>
    <property type="molecule type" value="Genomic_DNA"/>
</dbReference>
<dbReference type="Proteomes" id="UP001237642">
    <property type="component" value="Unassembled WGS sequence"/>
</dbReference>
<reference evidence="1" key="1">
    <citation type="submission" date="2023-02" db="EMBL/GenBank/DDBJ databases">
        <title>Genome of toxic invasive species Heracleum sosnowskyi carries increased number of genes despite the absence of recent whole-genome duplications.</title>
        <authorList>
            <person name="Schelkunov M."/>
            <person name="Shtratnikova V."/>
            <person name="Makarenko M."/>
            <person name="Klepikova A."/>
            <person name="Omelchenko D."/>
            <person name="Novikova G."/>
            <person name="Obukhova E."/>
            <person name="Bogdanov V."/>
            <person name="Penin A."/>
            <person name="Logacheva M."/>
        </authorList>
    </citation>
    <scope>NUCLEOTIDE SEQUENCE</scope>
    <source>
        <strain evidence="1">Hsosn_3</strain>
        <tissue evidence="1">Leaf</tissue>
    </source>
</reference>
<gene>
    <name evidence="1" type="ORF">POM88_042640</name>
</gene>
<comment type="caution">
    <text evidence="1">The sequence shown here is derived from an EMBL/GenBank/DDBJ whole genome shotgun (WGS) entry which is preliminary data.</text>
</comment>
<proteinExistence type="predicted"/>
<organism evidence="1 2">
    <name type="scientific">Heracleum sosnowskyi</name>
    <dbReference type="NCBI Taxonomy" id="360622"/>
    <lineage>
        <taxon>Eukaryota</taxon>
        <taxon>Viridiplantae</taxon>
        <taxon>Streptophyta</taxon>
        <taxon>Embryophyta</taxon>
        <taxon>Tracheophyta</taxon>
        <taxon>Spermatophyta</taxon>
        <taxon>Magnoliopsida</taxon>
        <taxon>eudicotyledons</taxon>
        <taxon>Gunneridae</taxon>
        <taxon>Pentapetalae</taxon>
        <taxon>asterids</taxon>
        <taxon>campanulids</taxon>
        <taxon>Apiales</taxon>
        <taxon>Apiaceae</taxon>
        <taxon>Apioideae</taxon>
        <taxon>apioid superclade</taxon>
        <taxon>Tordylieae</taxon>
        <taxon>Tordyliinae</taxon>
        <taxon>Heracleum</taxon>
    </lineage>
</organism>
<evidence type="ECO:0000313" key="2">
    <source>
        <dbReference type="Proteomes" id="UP001237642"/>
    </source>
</evidence>
<keyword evidence="2" id="KW-1185">Reference proteome</keyword>